<accession>A0AAV1A262</accession>
<evidence type="ECO:0000256" key="1">
    <source>
        <dbReference type="SAM" id="MobiDB-lite"/>
    </source>
</evidence>
<dbReference type="Proteomes" id="UP001157006">
    <property type="component" value="Chromosome 3"/>
</dbReference>
<keyword evidence="3" id="KW-1185">Reference proteome</keyword>
<evidence type="ECO:0000313" key="3">
    <source>
        <dbReference type="Proteomes" id="UP001157006"/>
    </source>
</evidence>
<name>A0AAV1A262_VICFA</name>
<feature type="compositionally biased region" description="Polar residues" evidence="1">
    <location>
        <begin position="27"/>
        <end position="44"/>
    </location>
</feature>
<gene>
    <name evidence="2" type="ORF">VFH_III110960</name>
</gene>
<sequence>MKTYNNHYSTPISSSSLQNNNMSLHLESTSRNRTSQQLKKQTWVQHGKNQEKKKKKNKREGRNNIKVEGVSYRISSMSKTVSLPMSRGDKRTLYVFRFYSMADQK</sequence>
<organism evidence="2 3">
    <name type="scientific">Vicia faba</name>
    <name type="common">Broad bean</name>
    <name type="synonym">Faba vulgaris</name>
    <dbReference type="NCBI Taxonomy" id="3906"/>
    <lineage>
        <taxon>Eukaryota</taxon>
        <taxon>Viridiplantae</taxon>
        <taxon>Streptophyta</taxon>
        <taxon>Embryophyta</taxon>
        <taxon>Tracheophyta</taxon>
        <taxon>Spermatophyta</taxon>
        <taxon>Magnoliopsida</taxon>
        <taxon>eudicotyledons</taxon>
        <taxon>Gunneridae</taxon>
        <taxon>Pentapetalae</taxon>
        <taxon>rosids</taxon>
        <taxon>fabids</taxon>
        <taxon>Fabales</taxon>
        <taxon>Fabaceae</taxon>
        <taxon>Papilionoideae</taxon>
        <taxon>50 kb inversion clade</taxon>
        <taxon>NPAAA clade</taxon>
        <taxon>Hologalegina</taxon>
        <taxon>IRL clade</taxon>
        <taxon>Fabeae</taxon>
        <taxon>Vicia</taxon>
    </lineage>
</organism>
<evidence type="ECO:0000313" key="2">
    <source>
        <dbReference type="EMBL" id="CAI8603981.1"/>
    </source>
</evidence>
<proteinExistence type="predicted"/>
<feature type="compositionally biased region" description="Low complexity" evidence="1">
    <location>
        <begin position="13"/>
        <end position="26"/>
    </location>
</feature>
<dbReference type="AlphaFoldDB" id="A0AAV1A262"/>
<feature type="region of interest" description="Disordered" evidence="1">
    <location>
        <begin position="1"/>
        <end position="64"/>
    </location>
</feature>
<reference evidence="2 3" key="1">
    <citation type="submission" date="2023-01" db="EMBL/GenBank/DDBJ databases">
        <authorList>
            <person name="Kreplak J."/>
        </authorList>
    </citation>
    <scope>NUCLEOTIDE SEQUENCE [LARGE SCALE GENOMIC DNA]</scope>
</reference>
<dbReference type="EMBL" id="OX451738">
    <property type="protein sequence ID" value="CAI8603981.1"/>
    <property type="molecule type" value="Genomic_DNA"/>
</dbReference>
<protein>
    <submittedName>
        <fullName evidence="2">Uncharacterized protein</fullName>
    </submittedName>
</protein>
<feature type="compositionally biased region" description="Polar residues" evidence="1">
    <location>
        <begin position="1"/>
        <end position="12"/>
    </location>
</feature>